<reference evidence="7" key="1">
    <citation type="submission" date="2016-06" db="UniProtKB">
        <authorList>
            <consortium name="WormBaseParasite"/>
        </authorList>
    </citation>
    <scope>IDENTIFICATION</scope>
</reference>
<evidence type="ECO:0000256" key="3">
    <source>
        <dbReference type="ARBA" id="ARBA00022490"/>
    </source>
</evidence>
<organism evidence="7">
    <name type="scientific">Gongylonema pulchrum</name>
    <dbReference type="NCBI Taxonomy" id="637853"/>
    <lineage>
        <taxon>Eukaryota</taxon>
        <taxon>Metazoa</taxon>
        <taxon>Ecdysozoa</taxon>
        <taxon>Nematoda</taxon>
        <taxon>Chromadorea</taxon>
        <taxon>Rhabditida</taxon>
        <taxon>Spirurina</taxon>
        <taxon>Spiruromorpha</taxon>
        <taxon>Spiruroidea</taxon>
        <taxon>Gongylonematidae</taxon>
        <taxon>Gongylonema</taxon>
    </lineage>
</organism>
<dbReference type="InterPro" id="IPR000007">
    <property type="entry name" value="Tubby_C"/>
</dbReference>
<protein>
    <submittedName>
        <fullName evidence="7">Tub domain-containing protein</fullName>
    </submittedName>
</protein>
<comment type="similarity">
    <text evidence="2">Belongs to the TUB family.</text>
</comment>
<proteinExistence type="inferred from homology"/>
<dbReference type="GO" id="GO:0005929">
    <property type="term" value="C:cilium"/>
    <property type="evidence" value="ECO:0007669"/>
    <property type="project" value="TreeGrafter"/>
</dbReference>
<dbReference type="AlphaFoldDB" id="A0A183DD25"/>
<accession>A0A183DD25</accession>
<dbReference type="InterPro" id="IPR025659">
    <property type="entry name" value="Tubby-like_C"/>
</dbReference>
<evidence type="ECO:0000313" key="6">
    <source>
        <dbReference type="Proteomes" id="UP000271098"/>
    </source>
</evidence>
<dbReference type="PROSITE" id="PS01201">
    <property type="entry name" value="TUB_2"/>
    <property type="match status" value="1"/>
</dbReference>
<dbReference type="EMBL" id="UYRT01015806">
    <property type="protein sequence ID" value="VDK55320.1"/>
    <property type="molecule type" value="Genomic_DNA"/>
</dbReference>
<reference evidence="5 6" key="2">
    <citation type="submission" date="2018-11" db="EMBL/GenBank/DDBJ databases">
        <authorList>
            <consortium name="Pathogen Informatics"/>
        </authorList>
    </citation>
    <scope>NUCLEOTIDE SEQUENCE [LARGE SCALE GENOMIC DNA]</scope>
</reference>
<comment type="subcellular location">
    <subcellularLocation>
        <location evidence="1">Cytoplasm</location>
    </subcellularLocation>
</comment>
<dbReference type="Pfam" id="PF01167">
    <property type="entry name" value="Tub"/>
    <property type="match status" value="1"/>
</dbReference>
<dbReference type="PANTHER" id="PTHR16517">
    <property type="entry name" value="TUBBY-RELATED"/>
    <property type="match status" value="1"/>
</dbReference>
<gene>
    <name evidence="5" type="ORF">GPUH_LOCUS6615</name>
</gene>
<keyword evidence="6" id="KW-1185">Reference proteome</keyword>
<dbReference type="GO" id="GO:0061512">
    <property type="term" value="P:protein localization to cilium"/>
    <property type="evidence" value="ECO:0007669"/>
    <property type="project" value="TreeGrafter"/>
</dbReference>
<evidence type="ECO:0000313" key="5">
    <source>
        <dbReference type="EMBL" id="VDK55320.1"/>
    </source>
</evidence>
<evidence type="ECO:0000256" key="2">
    <source>
        <dbReference type="ARBA" id="ARBA00007129"/>
    </source>
</evidence>
<name>A0A183DD25_9BILA</name>
<dbReference type="Proteomes" id="UP000271098">
    <property type="component" value="Unassembled WGS sequence"/>
</dbReference>
<evidence type="ECO:0000313" key="7">
    <source>
        <dbReference type="WBParaSite" id="GPUH_0000662501-mRNA-1"/>
    </source>
</evidence>
<dbReference type="OrthoDB" id="8775810at2759"/>
<feature type="domain" description="Tubby C-terminal" evidence="4">
    <location>
        <begin position="1"/>
        <end position="33"/>
    </location>
</feature>
<dbReference type="Gene3D" id="3.20.90.10">
    <property type="entry name" value="Tubby Protein, Chain A"/>
    <property type="match status" value="1"/>
</dbReference>
<evidence type="ECO:0000256" key="1">
    <source>
        <dbReference type="ARBA" id="ARBA00004496"/>
    </source>
</evidence>
<dbReference type="InterPro" id="IPR018066">
    <property type="entry name" value="Tubby_C_CS"/>
</dbReference>
<dbReference type="SUPFAM" id="SSF54518">
    <property type="entry name" value="Tubby C-terminal domain-like"/>
    <property type="match status" value="1"/>
</dbReference>
<dbReference type="WBParaSite" id="GPUH_0000662501-mRNA-1">
    <property type="protein sequence ID" value="GPUH_0000662501-mRNA-1"/>
    <property type="gene ID" value="GPUH_0000662501"/>
</dbReference>
<keyword evidence="3" id="KW-0963">Cytoplasm</keyword>
<sequence length="39" mass="4419">MQFGRISDETFTMDFRYPLSALQAFGIAMTSFHGKIACE</sequence>
<evidence type="ECO:0000259" key="4">
    <source>
        <dbReference type="Pfam" id="PF01167"/>
    </source>
</evidence>
<dbReference type="PANTHER" id="PTHR16517:SF7">
    <property type="entry name" value="PROTEIN KING TUBBY"/>
    <property type="match status" value="1"/>
</dbReference>
<dbReference type="GO" id="GO:0005737">
    <property type="term" value="C:cytoplasm"/>
    <property type="evidence" value="ECO:0007669"/>
    <property type="project" value="UniProtKB-SubCell"/>
</dbReference>